<protein>
    <submittedName>
        <fullName evidence="2">Uncharacterized protein</fullName>
    </submittedName>
</protein>
<evidence type="ECO:0000313" key="2">
    <source>
        <dbReference type="EMBL" id="CAH1112280.1"/>
    </source>
</evidence>
<sequence>MNKLLLFWILMNLSLVCTKQIPKKEKFSNQDIEVSDSNFSYKYIKPIGPYTDELNEEITKNKYAHSKGTFSHENPLLEALILSTNLHSRAKNLPPNHPDLPPINPFLALLLSQYGRYVPLYGPGKGIYAYQASNDFHNNKPFGAYKIYEDGE</sequence>
<evidence type="ECO:0000313" key="3">
    <source>
        <dbReference type="Proteomes" id="UP001153636"/>
    </source>
</evidence>
<dbReference type="EMBL" id="OV651818">
    <property type="protein sequence ID" value="CAH1112280.1"/>
    <property type="molecule type" value="Genomic_DNA"/>
</dbReference>
<organism evidence="2 3">
    <name type="scientific">Psylliodes chrysocephalus</name>
    <dbReference type="NCBI Taxonomy" id="3402493"/>
    <lineage>
        <taxon>Eukaryota</taxon>
        <taxon>Metazoa</taxon>
        <taxon>Ecdysozoa</taxon>
        <taxon>Arthropoda</taxon>
        <taxon>Hexapoda</taxon>
        <taxon>Insecta</taxon>
        <taxon>Pterygota</taxon>
        <taxon>Neoptera</taxon>
        <taxon>Endopterygota</taxon>
        <taxon>Coleoptera</taxon>
        <taxon>Polyphaga</taxon>
        <taxon>Cucujiformia</taxon>
        <taxon>Chrysomeloidea</taxon>
        <taxon>Chrysomelidae</taxon>
        <taxon>Galerucinae</taxon>
        <taxon>Alticini</taxon>
        <taxon>Psylliodes</taxon>
    </lineage>
</organism>
<dbReference type="OrthoDB" id="6677240at2759"/>
<gene>
    <name evidence="2" type="ORF">PSYICH_LOCUS12555</name>
</gene>
<dbReference type="AlphaFoldDB" id="A0A9P0GE05"/>
<dbReference type="Proteomes" id="UP001153636">
    <property type="component" value="Chromosome 6"/>
</dbReference>
<accession>A0A9P0GE05</accession>
<reference evidence="2" key="1">
    <citation type="submission" date="2022-01" db="EMBL/GenBank/DDBJ databases">
        <authorList>
            <person name="King R."/>
        </authorList>
    </citation>
    <scope>NUCLEOTIDE SEQUENCE</scope>
</reference>
<name>A0A9P0GE05_9CUCU</name>
<keyword evidence="1" id="KW-0732">Signal</keyword>
<feature type="chain" id="PRO_5040108221" evidence="1">
    <location>
        <begin position="19"/>
        <end position="152"/>
    </location>
</feature>
<feature type="signal peptide" evidence="1">
    <location>
        <begin position="1"/>
        <end position="18"/>
    </location>
</feature>
<proteinExistence type="predicted"/>
<keyword evidence="3" id="KW-1185">Reference proteome</keyword>
<evidence type="ECO:0000256" key="1">
    <source>
        <dbReference type="SAM" id="SignalP"/>
    </source>
</evidence>